<comment type="caution">
    <text evidence="1">The sequence shown here is derived from an EMBL/GenBank/DDBJ whole genome shotgun (WGS) entry which is preliminary data.</text>
</comment>
<evidence type="ECO:0000313" key="1">
    <source>
        <dbReference type="EMBL" id="NHN33194.1"/>
    </source>
</evidence>
<organism evidence="1 2">
    <name type="scientific">Paenibacillus agricola</name>
    <dbReference type="NCBI Taxonomy" id="2716264"/>
    <lineage>
        <taxon>Bacteria</taxon>
        <taxon>Bacillati</taxon>
        <taxon>Bacillota</taxon>
        <taxon>Bacilli</taxon>
        <taxon>Bacillales</taxon>
        <taxon>Paenibacillaceae</taxon>
        <taxon>Paenibacillus</taxon>
    </lineage>
</organism>
<gene>
    <name evidence="1" type="ORF">G9U52_25610</name>
</gene>
<dbReference type="EMBL" id="JAAOIW010000011">
    <property type="protein sequence ID" value="NHN33194.1"/>
    <property type="molecule type" value="Genomic_DNA"/>
</dbReference>
<keyword evidence="2" id="KW-1185">Reference proteome</keyword>
<name>A0ABX0J9Y7_9BACL</name>
<accession>A0ABX0J9Y7</accession>
<reference evidence="1" key="1">
    <citation type="submission" date="2020-03" db="EMBL/GenBank/DDBJ databases">
        <title>Draft sequencing of Paenibacilllus sp. S3N08.</title>
        <authorList>
            <person name="Kim D.-U."/>
        </authorList>
    </citation>
    <scope>NUCLEOTIDE SEQUENCE</scope>
    <source>
        <strain evidence="1">S3N08</strain>
    </source>
</reference>
<proteinExistence type="predicted"/>
<evidence type="ECO:0000313" key="2">
    <source>
        <dbReference type="Proteomes" id="UP001165962"/>
    </source>
</evidence>
<dbReference type="RefSeq" id="WP_166153506.1">
    <property type="nucleotide sequence ID" value="NZ_JAAOIW010000011.1"/>
</dbReference>
<dbReference type="Proteomes" id="UP001165962">
    <property type="component" value="Unassembled WGS sequence"/>
</dbReference>
<sequence>MKAKISLNENLEEMRDLARLQRMIRTANKHAERKEYLHHDIELGTIKRIMEAKSFASVAPGMEQIIGHYYEKMTGRKPYFN</sequence>
<protein>
    <submittedName>
        <fullName evidence="1">Uncharacterized protein</fullName>
    </submittedName>
</protein>